<dbReference type="InterPro" id="IPR047089">
    <property type="entry name" value="Asp-tRNA-ligase_1_N"/>
</dbReference>
<keyword evidence="4" id="KW-0479">Metal-binding</keyword>
<dbReference type="SMART" id="SM00278">
    <property type="entry name" value="HhH1"/>
    <property type="match status" value="2"/>
</dbReference>
<dbReference type="InterPro" id="IPR004524">
    <property type="entry name" value="Asp-tRNA-ligase_1"/>
</dbReference>
<dbReference type="AlphaFoldDB" id="A0A0A2VCS0"/>
<dbReference type="NCBIfam" id="TIGR00228">
    <property type="entry name" value="ruvC"/>
    <property type="match status" value="1"/>
</dbReference>
<dbReference type="SUPFAM" id="SSF53098">
    <property type="entry name" value="Ribonuclease H-like"/>
    <property type="match status" value="1"/>
</dbReference>
<dbReference type="GO" id="GO:0019177">
    <property type="term" value="F:dihydroneopterin triphosphate pyrophosphohydrolase activity"/>
    <property type="evidence" value="ECO:0007669"/>
    <property type="project" value="InterPro"/>
</dbReference>
<dbReference type="Pfam" id="PF02938">
    <property type="entry name" value="GAD"/>
    <property type="match status" value="1"/>
</dbReference>
<reference evidence="20 21" key="1">
    <citation type="submission" date="2012-10" db="EMBL/GenBank/DDBJ databases">
        <title>Genome sequencing and analysis of entomopathogenic fungi Beauveria bassiana D1-5.</title>
        <authorList>
            <person name="Li Q."/>
            <person name="Wang L."/>
            <person name="Zhang Z."/>
            <person name="Wang Q."/>
            <person name="Ren J."/>
            <person name="Wang M."/>
            <person name="Xu W."/>
            <person name="Wang J."/>
            <person name="Lu Y."/>
            <person name="Du Q."/>
            <person name="Sun Z."/>
        </authorList>
    </citation>
    <scope>NUCLEOTIDE SEQUENCE [LARGE SCALE GENOMIC DNA]</scope>
    <source>
        <strain evidence="20 21">D1-5</strain>
    </source>
</reference>
<dbReference type="InterPro" id="IPR002876">
    <property type="entry name" value="Transcrip_reg_TACO1-like"/>
</dbReference>
<dbReference type="GO" id="GO:0008828">
    <property type="term" value="F:dATP diphosphatase activity"/>
    <property type="evidence" value="ECO:0007669"/>
    <property type="project" value="InterPro"/>
</dbReference>
<dbReference type="InterPro" id="IPR026564">
    <property type="entry name" value="Transcrip_reg_TACO1-like_dom3"/>
</dbReference>
<evidence type="ECO:0000256" key="17">
    <source>
        <dbReference type="ARBA" id="ARBA00023204"/>
    </source>
</evidence>
<dbReference type="NCBIfam" id="TIGR00084">
    <property type="entry name" value="ruvA"/>
    <property type="match status" value="1"/>
</dbReference>
<dbReference type="InterPro" id="IPR003564">
    <property type="entry name" value="DHNTPase"/>
</dbReference>
<dbReference type="Proteomes" id="UP000030106">
    <property type="component" value="Unassembled WGS sequence"/>
</dbReference>
<dbReference type="STRING" id="1245745.A0A0A2VCS0"/>
<dbReference type="InterPro" id="IPR003583">
    <property type="entry name" value="Hlx-hairpin-Hlx_DNA-bd_motif"/>
</dbReference>
<dbReference type="PRINTS" id="PR01404">
    <property type="entry name" value="NPPPHYDRLASE"/>
</dbReference>
<dbReference type="InterPro" id="IPR045864">
    <property type="entry name" value="aa-tRNA-synth_II/BPL/LPL"/>
</dbReference>
<dbReference type="GO" id="GO:0006310">
    <property type="term" value="P:DNA recombination"/>
    <property type="evidence" value="ECO:0007669"/>
    <property type="project" value="UniProtKB-KW"/>
</dbReference>
<evidence type="ECO:0000256" key="12">
    <source>
        <dbReference type="ARBA" id="ARBA00023015"/>
    </source>
</evidence>
<dbReference type="SUPFAM" id="SSF75625">
    <property type="entry name" value="YebC-like"/>
    <property type="match status" value="1"/>
</dbReference>
<dbReference type="InterPro" id="IPR029072">
    <property type="entry name" value="YebC-like"/>
</dbReference>
<dbReference type="FunFam" id="3.30.70.980:FF:000002">
    <property type="entry name" value="Probable transcriptional regulatory protein YebC"/>
    <property type="match status" value="1"/>
</dbReference>
<dbReference type="GO" id="GO:0070146">
    <property type="term" value="P:mitochondrial aspartyl-tRNA aminoacylation"/>
    <property type="evidence" value="ECO:0007669"/>
    <property type="project" value="EnsemblFungi"/>
</dbReference>
<protein>
    <submittedName>
        <fullName evidence="20">Aspartate--tRNA ligase</fullName>
    </submittedName>
</protein>
<evidence type="ECO:0000256" key="16">
    <source>
        <dbReference type="ARBA" id="ARBA00023172"/>
    </source>
</evidence>
<dbReference type="Gene3D" id="1.10.10.200">
    <property type="match status" value="1"/>
</dbReference>
<dbReference type="GO" id="GO:0006281">
    <property type="term" value="P:DNA repair"/>
    <property type="evidence" value="ECO:0007669"/>
    <property type="project" value="UniProtKB-KW"/>
</dbReference>
<evidence type="ECO:0000256" key="3">
    <source>
        <dbReference type="ARBA" id="ARBA00022598"/>
    </source>
</evidence>
<dbReference type="CDD" id="cd14332">
    <property type="entry name" value="UBA_RuvA_C"/>
    <property type="match status" value="1"/>
</dbReference>
<dbReference type="PROSITE" id="PS50862">
    <property type="entry name" value="AA_TRNA_LIGASE_II"/>
    <property type="match status" value="1"/>
</dbReference>
<keyword evidence="8" id="KW-0067">ATP-binding</keyword>
<dbReference type="FunFam" id="1.10.10.200:FF:000001">
    <property type="entry name" value="Probable transcriptional regulatory protein YebC"/>
    <property type="match status" value="1"/>
</dbReference>
<dbReference type="SUPFAM" id="SSF50249">
    <property type="entry name" value="Nucleic acid-binding proteins"/>
    <property type="match status" value="2"/>
</dbReference>
<keyword evidence="17" id="KW-0234">DNA repair</keyword>
<evidence type="ECO:0000256" key="1">
    <source>
        <dbReference type="ARBA" id="ARBA00008724"/>
    </source>
</evidence>
<comment type="caution">
    <text evidence="20">The sequence shown here is derived from an EMBL/GenBank/DDBJ whole genome shotgun (WGS) entry which is preliminary data.</text>
</comment>
<name>A0A0A2VCS0_BEABA</name>
<evidence type="ECO:0000256" key="6">
    <source>
        <dbReference type="ARBA" id="ARBA00022763"/>
    </source>
</evidence>
<dbReference type="HAMAP" id="MF_00031">
    <property type="entry name" value="DNA_HJ_migration_RuvA"/>
    <property type="match status" value="1"/>
</dbReference>
<dbReference type="GO" id="GO:0009378">
    <property type="term" value="F:four-way junction helicase activity"/>
    <property type="evidence" value="ECO:0007669"/>
    <property type="project" value="InterPro"/>
</dbReference>
<dbReference type="Gene3D" id="2.40.50.140">
    <property type="entry name" value="Nucleic acid-binding proteins"/>
    <property type="match status" value="2"/>
</dbReference>
<keyword evidence="3 20" id="KW-0436">Ligase</keyword>
<evidence type="ECO:0000256" key="5">
    <source>
        <dbReference type="ARBA" id="ARBA00022741"/>
    </source>
</evidence>
<dbReference type="FunFam" id="3.30.420.10:FF:000002">
    <property type="entry name" value="Crossover junction endodeoxyribonuclease RuvC"/>
    <property type="match status" value="1"/>
</dbReference>
<evidence type="ECO:0000256" key="15">
    <source>
        <dbReference type="ARBA" id="ARBA00023163"/>
    </source>
</evidence>
<dbReference type="GO" id="GO:0046656">
    <property type="term" value="P:folic acid biosynthetic process"/>
    <property type="evidence" value="ECO:0007669"/>
    <property type="project" value="InterPro"/>
</dbReference>
<dbReference type="HOGENOM" id="CLU_272241_0_0_1"/>
<dbReference type="Gene3D" id="1.10.8.10">
    <property type="entry name" value="DNA helicase RuvA subunit, C-terminal domain"/>
    <property type="match status" value="1"/>
</dbReference>
<dbReference type="FunFam" id="1.10.150.20:FF:000012">
    <property type="entry name" value="Holliday junction ATP-dependent DNA helicase RuvA"/>
    <property type="match status" value="1"/>
</dbReference>
<keyword evidence="14" id="KW-0030">Aminoacyl-tRNA synthetase</keyword>
<keyword evidence="5" id="KW-0547">Nucleotide-binding</keyword>
<evidence type="ECO:0000259" key="18">
    <source>
        <dbReference type="PROSITE" id="PS50862"/>
    </source>
</evidence>
<dbReference type="Pfam" id="PF01336">
    <property type="entry name" value="tRNA_anti-codon"/>
    <property type="match status" value="1"/>
</dbReference>
<dbReference type="InterPro" id="IPR029351">
    <property type="entry name" value="GAD_dom"/>
</dbReference>
<proteinExistence type="inferred from homology"/>
<dbReference type="Pfam" id="PF14520">
    <property type="entry name" value="HHH_5"/>
    <property type="match status" value="1"/>
</dbReference>
<keyword evidence="12" id="KW-0805">Transcription regulation</keyword>
<dbReference type="InterPro" id="IPR004364">
    <property type="entry name" value="Aa-tRNA-synt_II"/>
</dbReference>
<dbReference type="Gene3D" id="1.10.150.20">
    <property type="entry name" value="5' to 3' exonuclease, C-terminal subdomain"/>
    <property type="match status" value="1"/>
</dbReference>
<dbReference type="SUPFAM" id="SSF47781">
    <property type="entry name" value="RuvA domain 2-like"/>
    <property type="match status" value="1"/>
</dbReference>
<dbReference type="GO" id="GO:0005524">
    <property type="term" value="F:ATP binding"/>
    <property type="evidence" value="ECO:0007669"/>
    <property type="project" value="UniProtKB-KW"/>
</dbReference>
<evidence type="ECO:0000256" key="9">
    <source>
        <dbReference type="ARBA" id="ARBA00022842"/>
    </source>
</evidence>
<dbReference type="CDD" id="cd04317">
    <property type="entry name" value="EcAspRS_like_N"/>
    <property type="match status" value="1"/>
</dbReference>
<keyword evidence="15" id="KW-0804">Transcription</keyword>
<dbReference type="InterPro" id="IPR048300">
    <property type="entry name" value="TACO1_YebC-like_2nd/3rd_dom"/>
</dbReference>
<dbReference type="Pfam" id="PF00293">
    <property type="entry name" value="NUDIX"/>
    <property type="match status" value="1"/>
</dbReference>
<dbReference type="NCBIfam" id="TIGR01033">
    <property type="entry name" value="YebC/PmpR family DNA-binding transcriptional regulator"/>
    <property type="match status" value="1"/>
</dbReference>
<dbReference type="Pfam" id="PF01709">
    <property type="entry name" value="Transcrip_reg"/>
    <property type="match status" value="1"/>
</dbReference>
<dbReference type="FunFam" id="3.30.1360.30:FF:000001">
    <property type="entry name" value="Aspartate--tRNA ligase"/>
    <property type="match status" value="1"/>
</dbReference>
<organism evidence="20 21">
    <name type="scientific">Beauveria bassiana D1-5</name>
    <dbReference type="NCBI Taxonomy" id="1245745"/>
    <lineage>
        <taxon>Eukaryota</taxon>
        <taxon>Fungi</taxon>
        <taxon>Dikarya</taxon>
        <taxon>Ascomycota</taxon>
        <taxon>Pezizomycotina</taxon>
        <taxon>Sordariomycetes</taxon>
        <taxon>Hypocreomycetidae</taxon>
        <taxon>Hypocreales</taxon>
        <taxon>Cordycipitaceae</taxon>
        <taxon>Beauveria</taxon>
    </lineage>
</organism>
<feature type="domain" description="Nudix hydrolase" evidence="19">
    <location>
        <begin position="518"/>
        <end position="663"/>
    </location>
</feature>
<evidence type="ECO:0000256" key="8">
    <source>
        <dbReference type="ARBA" id="ARBA00022840"/>
    </source>
</evidence>
<dbReference type="GO" id="GO:0005739">
    <property type="term" value="C:mitochondrion"/>
    <property type="evidence" value="ECO:0007669"/>
    <property type="project" value="EnsemblFungi"/>
</dbReference>
<dbReference type="GO" id="GO:0004520">
    <property type="term" value="F:DNA endonuclease activity"/>
    <property type="evidence" value="ECO:0007669"/>
    <property type="project" value="InterPro"/>
</dbReference>
<dbReference type="PANTHER" id="PTHR22594">
    <property type="entry name" value="ASPARTYL/LYSYL-TRNA SYNTHETASE"/>
    <property type="match status" value="1"/>
</dbReference>
<feature type="domain" description="Aminoacyl-transfer RNA synthetases class-II family profile" evidence="18">
    <location>
        <begin position="101"/>
        <end position="518"/>
    </location>
</feature>
<dbReference type="InterPro" id="IPR010994">
    <property type="entry name" value="RuvA_2-like"/>
</dbReference>
<dbReference type="CDD" id="cd04664">
    <property type="entry name" value="NUDIX_DHNTPase_like"/>
    <property type="match status" value="1"/>
</dbReference>
<dbReference type="HAMAP" id="MF_00044">
    <property type="entry name" value="Asp_tRNA_synth_type1"/>
    <property type="match status" value="1"/>
</dbReference>
<dbReference type="InterPro" id="IPR047090">
    <property type="entry name" value="AspRS_core"/>
</dbReference>
<dbReference type="InterPro" id="IPR006195">
    <property type="entry name" value="aa-tRNA-synth_II"/>
</dbReference>
<dbReference type="InterPro" id="IPR004115">
    <property type="entry name" value="GAD-like_sf"/>
</dbReference>
<dbReference type="InterPro" id="IPR049083">
    <property type="entry name" value="TACO1_YebC_N"/>
</dbReference>
<evidence type="ECO:0000256" key="13">
    <source>
        <dbReference type="ARBA" id="ARBA00023125"/>
    </source>
</evidence>
<keyword evidence="10" id="KW-0648">Protein biosynthesis</keyword>
<dbReference type="Pfam" id="PF00152">
    <property type="entry name" value="tRNA-synt_2"/>
    <property type="match status" value="1"/>
</dbReference>
<evidence type="ECO:0000256" key="4">
    <source>
        <dbReference type="ARBA" id="ARBA00022723"/>
    </source>
</evidence>
<evidence type="ECO:0000256" key="10">
    <source>
        <dbReference type="ARBA" id="ARBA00022917"/>
    </source>
</evidence>
<keyword evidence="11" id="KW-0727">SH2 domain</keyword>
<dbReference type="NCBIfam" id="NF009044">
    <property type="entry name" value="PRK12378.1"/>
    <property type="match status" value="1"/>
</dbReference>
<dbReference type="EMBL" id="ANFO01001145">
    <property type="protein sequence ID" value="KGQ03895.1"/>
    <property type="molecule type" value="Genomic_DNA"/>
</dbReference>
<keyword evidence="13" id="KW-0238">DNA-binding</keyword>
<keyword evidence="9" id="KW-0460">Magnesium</keyword>
<keyword evidence="7" id="KW-0378">Hydrolase</keyword>
<dbReference type="InterPro" id="IPR012340">
    <property type="entry name" value="NA-bd_OB-fold"/>
</dbReference>
<keyword evidence="6" id="KW-0227">DNA damage</keyword>
<dbReference type="PANTHER" id="PTHR22594:SF5">
    <property type="entry name" value="ASPARTATE--TRNA LIGASE, MITOCHONDRIAL"/>
    <property type="match status" value="1"/>
</dbReference>
<keyword evidence="16" id="KW-0233">DNA recombination</keyword>
<dbReference type="Gene3D" id="3.30.70.980">
    <property type="match status" value="2"/>
</dbReference>
<dbReference type="NCBIfam" id="TIGR00459">
    <property type="entry name" value="aspS_bact"/>
    <property type="match status" value="1"/>
</dbReference>
<dbReference type="NCBIfam" id="NF006961">
    <property type="entry name" value="PRK09438.1"/>
    <property type="match status" value="1"/>
</dbReference>
<dbReference type="PROSITE" id="PS51462">
    <property type="entry name" value="NUDIX"/>
    <property type="match status" value="1"/>
</dbReference>
<dbReference type="InterPro" id="IPR011114">
    <property type="entry name" value="RuvA_C"/>
</dbReference>
<dbReference type="InterPro" id="IPR015797">
    <property type="entry name" value="NUDIX_hydrolase-like_dom_sf"/>
</dbReference>
<dbReference type="InterPro" id="IPR017856">
    <property type="entry name" value="Integrase-like_N"/>
</dbReference>
<dbReference type="GO" id="GO:0046872">
    <property type="term" value="F:metal ion binding"/>
    <property type="evidence" value="ECO:0007669"/>
    <property type="project" value="UniProtKB-KW"/>
</dbReference>
<accession>A0A0A2VCS0</accession>
<dbReference type="NCBIfam" id="NF001030">
    <property type="entry name" value="PRK00110.1"/>
    <property type="match status" value="1"/>
</dbReference>
<evidence type="ECO:0000256" key="11">
    <source>
        <dbReference type="ARBA" id="ARBA00022999"/>
    </source>
</evidence>
<dbReference type="GO" id="GO:0009379">
    <property type="term" value="C:Holliday junction helicase complex"/>
    <property type="evidence" value="ECO:0007669"/>
    <property type="project" value="InterPro"/>
</dbReference>
<dbReference type="Gene3D" id="3.30.1360.30">
    <property type="entry name" value="GAD-like domain"/>
    <property type="match status" value="1"/>
</dbReference>
<evidence type="ECO:0000256" key="14">
    <source>
        <dbReference type="ARBA" id="ARBA00023146"/>
    </source>
</evidence>
<dbReference type="InterPro" id="IPR013849">
    <property type="entry name" value="DNA_helicase_Holl-junc_RuvA_I"/>
</dbReference>
<dbReference type="FunFam" id="2.40.50.140:FF:000083">
    <property type="entry name" value="Holliday junction ATP-dependent DNA helicase RuvA"/>
    <property type="match status" value="1"/>
</dbReference>
<dbReference type="HAMAP" id="MF_00693">
    <property type="entry name" value="Transcrip_reg_TACO1"/>
    <property type="match status" value="1"/>
</dbReference>
<dbReference type="FunFam" id="1.10.8.10:FF:000008">
    <property type="entry name" value="Holliday junction ATP-dependent DNA helicase RuvA"/>
    <property type="match status" value="1"/>
</dbReference>
<dbReference type="Pfam" id="PF01330">
    <property type="entry name" value="RuvA_N"/>
    <property type="match status" value="1"/>
</dbReference>
<dbReference type="InterPro" id="IPR000085">
    <property type="entry name" value="RuvA"/>
</dbReference>
<evidence type="ECO:0000259" key="19">
    <source>
        <dbReference type="PROSITE" id="PS51462"/>
    </source>
</evidence>
<dbReference type="Pfam" id="PF07499">
    <property type="entry name" value="RuvA_C"/>
    <property type="match status" value="1"/>
</dbReference>
<evidence type="ECO:0000313" key="21">
    <source>
        <dbReference type="Proteomes" id="UP000030106"/>
    </source>
</evidence>
<dbReference type="Pfam" id="PF20772">
    <property type="entry name" value="TACO1_YebC_N"/>
    <property type="match status" value="1"/>
</dbReference>
<gene>
    <name evidence="20" type="ORF">BBAD15_g10878</name>
</gene>
<evidence type="ECO:0000256" key="2">
    <source>
        <dbReference type="ARBA" id="ARBA00022490"/>
    </source>
</evidence>
<dbReference type="InterPro" id="IPR004365">
    <property type="entry name" value="NA-bd_OB_tRNA"/>
</dbReference>
<dbReference type="CDD" id="cd00777">
    <property type="entry name" value="AspRS_core"/>
    <property type="match status" value="1"/>
</dbReference>
<dbReference type="Gene3D" id="3.90.79.10">
    <property type="entry name" value="Nucleoside Triphosphate Pyrophosphohydrolase"/>
    <property type="match status" value="1"/>
</dbReference>
<dbReference type="CDD" id="cd16962">
    <property type="entry name" value="RuvC"/>
    <property type="match status" value="1"/>
</dbReference>
<dbReference type="Gene3D" id="3.30.930.10">
    <property type="entry name" value="Bira Bifunctional Protein, Domain 2"/>
    <property type="match status" value="1"/>
</dbReference>
<dbReference type="InterPro" id="IPR002176">
    <property type="entry name" value="X-over_junc_endoDNase_RuvC"/>
</dbReference>
<comment type="similarity">
    <text evidence="1">Belongs to the TACO1 family.</text>
</comment>
<evidence type="ECO:0000256" key="7">
    <source>
        <dbReference type="ARBA" id="ARBA00022801"/>
    </source>
</evidence>
<dbReference type="SUPFAM" id="SSF55681">
    <property type="entry name" value="Class II aaRS and biotin synthetases"/>
    <property type="match status" value="1"/>
</dbReference>
<dbReference type="InterPro" id="IPR036267">
    <property type="entry name" value="RuvA_C_sf"/>
</dbReference>
<dbReference type="GO" id="GO:0003677">
    <property type="term" value="F:DNA binding"/>
    <property type="evidence" value="ECO:0007669"/>
    <property type="project" value="UniProtKB-KW"/>
</dbReference>
<keyword evidence="2" id="KW-0963">Cytoplasm</keyword>
<dbReference type="NCBIfam" id="NF001750">
    <property type="entry name" value="PRK00476.1"/>
    <property type="match status" value="1"/>
</dbReference>
<dbReference type="InterPro" id="IPR012337">
    <property type="entry name" value="RNaseH-like_sf"/>
</dbReference>
<evidence type="ECO:0000313" key="20">
    <source>
        <dbReference type="EMBL" id="KGQ03895.1"/>
    </source>
</evidence>
<dbReference type="GO" id="GO:0004815">
    <property type="term" value="F:aspartate-tRNA ligase activity"/>
    <property type="evidence" value="ECO:0007669"/>
    <property type="project" value="EnsemblFungi"/>
</dbReference>
<dbReference type="SUPFAM" id="SSF46929">
    <property type="entry name" value="DNA helicase RuvA subunit, C-terminal domain"/>
    <property type="match status" value="1"/>
</dbReference>
<dbReference type="SUPFAM" id="SSF55261">
    <property type="entry name" value="GAD domain-like"/>
    <property type="match status" value="1"/>
</dbReference>
<dbReference type="InterPro" id="IPR000086">
    <property type="entry name" value="NUDIX_hydrolase_dom"/>
</dbReference>
<sequence>MRDREGIVQVFFDPDRQEAFQLASELRNEFCIQVVGTVRARDERNVNKDMATGEVEVFATELTIINRSDVLPLDSNHVNTEEARLKYRYLDLRRPEMAQRLKTRAKITSFVRRFMDDHGFLDIETPMLTKATPEGARDYLVPSRVHKGKFYALPQSPQLFKQLLMMSGFDRYYQIVKCFRDEDLRADRQPEFTQIDVETSFMTAPQVREVMEDLVRKLWINTINVDLGDFPVMTFAEAERRYGSDKPDLRNPLELVDVADLVKDVEFKVFSGPANDAKGRVAALRVPGGAQISRKQIDDYGKFIEIYGARGLAYIKVNERAKGIEGVTSPVAKFLNADIVETILARTGAADGDMIFFGADSKKVVADALGALRLKIGKDLQLTDEKKWAPLWVVDFPMFEEDGEGGLTAMHHPFTAPKDMTPEELAAQPETAIANAYDMVINGYEVGGGSVRIHNGQMQQTVFGILGINEQEQREKFGFLLDALKYGTPPHAGLAFGLDRLTMLLTGTDNIRDVIAFPKTTAAACLMTEAPSFANPASLAELGIERRDDPDFWQSVTGSLEEGESALHAARREVKEEVAIDVLNEPLPLVDCQRRVEFEIFTHLRHRYAPGITRNTESWFCLALPHERQITITEHLAWKWVPAEEAALMTKSWSNRQAIEDKWANTKHRKAAQDAKRGKIFTKIIRELVTAARLGGGDAGSNPRLRAAIDKALSNNMTRDTLNRAIARGVGGDDDANMETIIYEGYGPGGSAVMVECLSDNRNRTVAEVRHAFNKCGGNLGTDGSVAYLFSKKGVISFEAGDEDQIMEAALEAGAEDVVTFDDGAIDVYTAWEEMGAVKDALEAAGLKADNAEVSMIPSTKADMDADTAPKLMRLIDMLEDCDDVQEVYHNGEISDEVADLPSRLKLIYAGVSEIITQFQPEYFAIEQVFMAKNADSALKLGQARGAAIVAAVNADLPVFEYAARQVKQTVVGMGSAEKSQVQHMVRRLRGTVLEKQPPLVLLETNGVGYEVYMPMTCFYELPDIGKEAVVFTQFVVREDAQLLYGFNNKQERTLFRELIKVNGVGPKLALAILSGMSAQQFVNAVEREEIGSLIKLPGVGKKTAERLIVEMKDRFKGMHGDLFTPAADLVLTSPDNGQADDAEQEAVAALVSLGYKPQEASRMVSKVGRAGADSETLIREALRAAL</sequence>
<dbReference type="SUPFAM" id="SSF55811">
    <property type="entry name" value="Nudix"/>
    <property type="match status" value="1"/>
</dbReference>